<protein>
    <recommendedName>
        <fullName evidence="1">GST N-terminal domain-containing protein</fullName>
    </recommendedName>
</protein>
<dbReference type="Pfam" id="PF22041">
    <property type="entry name" value="GST_C_7"/>
    <property type="match status" value="1"/>
</dbReference>
<dbReference type="Gene3D" id="3.40.30.10">
    <property type="entry name" value="Glutaredoxin"/>
    <property type="match status" value="1"/>
</dbReference>
<sequence length="248" mass="27604">MSNILTLYDIASTVPGQAWSPNTTKARYALNFKGIPFKTVWVEHPDIEALCKKIGAKSTSATGLQYTLPVIHDPSTGAVVSDSIEIAQYLDATYPSLPRLIPAGTAALHYAFTDAHAATLGPLYAYALPATLLILNPAGQDYFRRTREKLLFGGRRLEDVTPTGDEHVVMWKKLQDGLDQVDGWISKNGSDSKYFMGEVMGYADITIGAYLRWAKVVLEKEKWEDILSWNGGRWANLMRDLEKYETVL</sequence>
<organism evidence="2 3">
    <name type="scientific">Mycena rosella</name>
    <name type="common">Pink bonnet</name>
    <name type="synonym">Agaricus rosellus</name>
    <dbReference type="NCBI Taxonomy" id="1033263"/>
    <lineage>
        <taxon>Eukaryota</taxon>
        <taxon>Fungi</taxon>
        <taxon>Dikarya</taxon>
        <taxon>Basidiomycota</taxon>
        <taxon>Agaricomycotina</taxon>
        <taxon>Agaricomycetes</taxon>
        <taxon>Agaricomycetidae</taxon>
        <taxon>Agaricales</taxon>
        <taxon>Marasmiineae</taxon>
        <taxon>Mycenaceae</taxon>
        <taxon>Mycena</taxon>
    </lineage>
</organism>
<dbReference type="SUPFAM" id="SSF47616">
    <property type="entry name" value="GST C-terminal domain-like"/>
    <property type="match status" value="1"/>
</dbReference>
<accession>A0AAD7DA94</accession>
<reference evidence="2" key="1">
    <citation type="submission" date="2023-03" db="EMBL/GenBank/DDBJ databases">
        <title>Massive genome expansion in bonnet fungi (Mycena s.s.) driven by repeated elements and novel gene families across ecological guilds.</title>
        <authorList>
            <consortium name="Lawrence Berkeley National Laboratory"/>
            <person name="Harder C.B."/>
            <person name="Miyauchi S."/>
            <person name="Viragh M."/>
            <person name="Kuo A."/>
            <person name="Thoen E."/>
            <person name="Andreopoulos B."/>
            <person name="Lu D."/>
            <person name="Skrede I."/>
            <person name="Drula E."/>
            <person name="Henrissat B."/>
            <person name="Morin E."/>
            <person name="Kohler A."/>
            <person name="Barry K."/>
            <person name="LaButti K."/>
            <person name="Morin E."/>
            <person name="Salamov A."/>
            <person name="Lipzen A."/>
            <person name="Mereny Z."/>
            <person name="Hegedus B."/>
            <person name="Baldrian P."/>
            <person name="Stursova M."/>
            <person name="Weitz H."/>
            <person name="Taylor A."/>
            <person name="Grigoriev I.V."/>
            <person name="Nagy L.G."/>
            <person name="Martin F."/>
            <person name="Kauserud H."/>
        </authorList>
    </citation>
    <scope>NUCLEOTIDE SEQUENCE</scope>
    <source>
        <strain evidence="2">CBHHK067</strain>
    </source>
</reference>
<dbReference type="CDD" id="cd03038">
    <property type="entry name" value="GST_N_etherase_LigE"/>
    <property type="match status" value="1"/>
</dbReference>
<dbReference type="PROSITE" id="PS50404">
    <property type="entry name" value="GST_NTER"/>
    <property type="match status" value="1"/>
</dbReference>
<evidence type="ECO:0000259" key="1">
    <source>
        <dbReference type="PROSITE" id="PS50404"/>
    </source>
</evidence>
<evidence type="ECO:0000313" key="3">
    <source>
        <dbReference type="Proteomes" id="UP001221757"/>
    </source>
</evidence>
<dbReference type="EMBL" id="JARKIE010000093">
    <property type="protein sequence ID" value="KAJ7686862.1"/>
    <property type="molecule type" value="Genomic_DNA"/>
</dbReference>
<dbReference type="AlphaFoldDB" id="A0AAD7DA94"/>
<dbReference type="InterPro" id="IPR036282">
    <property type="entry name" value="Glutathione-S-Trfase_C_sf"/>
</dbReference>
<dbReference type="SUPFAM" id="SSF52833">
    <property type="entry name" value="Thioredoxin-like"/>
    <property type="match status" value="1"/>
</dbReference>
<dbReference type="InterPro" id="IPR054416">
    <property type="entry name" value="GST_UstS-like_C"/>
</dbReference>
<dbReference type="Pfam" id="PF13409">
    <property type="entry name" value="GST_N_2"/>
    <property type="match status" value="1"/>
</dbReference>
<proteinExistence type="predicted"/>
<comment type="caution">
    <text evidence="2">The sequence shown here is derived from an EMBL/GenBank/DDBJ whole genome shotgun (WGS) entry which is preliminary data.</text>
</comment>
<keyword evidence="3" id="KW-1185">Reference proteome</keyword>
<dbReference type="InterPro" id="IPR036249">
    <property type="entry name" value="Thioredoxin-like_sf"/>
</dbReference>
<name>A0AAD7DA94_MYCRO</name>
<feature type="domain" description="GST N-terminal" evidence="1">
    <location>
        <begin position="10"/>
        <end position="98"/>
    </location>
</feature>
<dbReference type="Gene3D" id="1.20.1050.10">
    <property type="match status" value="1"/>
</dbReference>
<evidence type="ECO:0000313" key="2">
    <source>
        <dbReference type="EMBL" id="KAJ7686862.1"/>
    </source>
</evidence>
<dbReference type="Proteomes" id="UP001221757">
    <property type="component" value="Unassembled WGS sequence"/>
</dbReference>
<dbReference type="InterPro" id="IPR004045">
    <property type="entry name" value="Glutathione_S-Trfase_N"/>
</dbReference>
<gene>
    <name evidence="2" type="ORF">B0H17DRAFT_705483</name>
</gene>